<dbReference type="InterPro" id="IPR023772">
    <property type="entry name" value="DNA-bd_HTH_TetR-type_CS"/>
</dbReference>
<dbReference type="Pfam" id="PF00440">
    <property type="entry name" value="TetR_N"/>
    <property type="match status" value="1"/>
</dbReference>
<dbReference type="Pfam" id="PF16859">
    <property type="entry name" value="TetR_C_11"/>
    <property type="match status" value="1"/>
</dbReference>
<dbReference type="GO" id="GO:0003700">
    <property type="term" value="F:DNA-binding transcription factor activity"/>
    <property type="evidence" value="ECO:0007669"/>
    <property type="project" value="TreeGrafter"/>
</dbReference>
<feature type="region of interest" description="Disordered" evidence="5">
    <location>
        <begin position="1"/>
        <end position="22"/>
    </location>
</feature>
<dbReference type="SUPFAM" id="SSF48498">
    <property type="entry name" value="Tetracyclin repressor-like, C-terminal domain"/>
    <property type="match status" value="1"/>
</dbReference>
<dbReference type="Proteomes" id="UP000245166">
    <property type="component" value="Unassembled WGS sequence"/>
</dbReference>
<feature type="DNA-binding region" description="H-T-H motif" evidence="4">
    <location>
        <begin position="43"/>
        <end position="62"/>
    </location>
</feature>
<feature type="domain" description="HTH tetR-type" evidence="6">
    <location>
        <begin position="20"/>
        <end position="80"/>
    </location>
</feature>
<dbReference type="Gene3D" id="1.10.10.60">
    <property type="entry name" value="Homeodomain-like"/>
    <property type="match status" value="1"/>
</dbReference>
<evidence type="ECO:0000256" key="5">
    <source>
        <dbReference type="SAM" id="MobiDB-lite"/>
    </source>
</evidence>
<evidence type="ECO:0000259" key="6">
    <source>
        <dbReference type="PROSITE" id="PS50977"/>
    </source>
</evidence>
<dbReference type="PRINTS" id="PR00455">
    <property type="entry name" value="HTHTETR"/>
</dbReference>
<dbReference type="OrthoDB" id="9796019at2"/>
<dbReference type="AlphaFoldDB" id="A0A2U1ZV99"/>
<evidence type="ECO:0000313" key="8">
    <source>
        <dbReference type="Proteomes" id="UP000245166"/>
    </source>
</evidence>
<dbReference type="Gene3D" id="1.10.357.10">
    <property type="entry name" value="Tetracycline Repressor, domain 2"/>
    <property type="match status" value="1"/>
</dbReference>
<protein>
    <submittedName>
        <fullName evidence="7">TetR family transcriptional regulator</fullName>
    </submittedName>
</protein>
<organism evidence="7 8">
    <name type="scientific">Serinibacter arcticus</name>
    <dbReference type="NCBI Taxonomy" id="1655435"/>
    <lineage>
        <taxon>Bacteria</taxon>
        <taxon>Bacillati</taxon>
        <taxon>Actinomycetota</taxon>
        <taxon>Actinomycetes</taxon>
        <taxon>Micrococcales</taxon>
        <taxon>Beutenbergiaceae</taxon>
        <taxon>Serinibacter</taxon>
    </lineage>
</organism>
<dbReference type="PROSITE" id="PS50977">
    <property type="entry name" value="HTH_TETR_2"/>
    <property type="match status" value="1"/>
</dbReference>
<dbReference type="InterPro" id="IPR036271">
    <property type="entry name" value="Tet_transcr_reg_TetR-rel_C_sf"/>
</dbReference>
<dbReference type="GO" id="GO:0000976">
    <property type="term" value="F:transcription cis-regulatory region binding"/>
    <property type="evidence" value="ECO:0007669"/>
    <property type="project" value="TreeGrafter"/>
</dbReference>
<proteinExistence type="predicted"/>
<keyword evidence="3" id="KW-0804">Transcription</keyword>
<dbReference type="EMBL" id="PYHR01000002">
    <property type="protein sequence ID" value="PWD50894.1"/>
    <property type="molecule type" value="Genomic_DNA"/>
</dbReference>
<dbReference type="PANTHER" id="PTHR30055:SF148">
    <property type="entry name" value="TETR-FAMILY TRANSCRIPTIONAL REGULATOR"/>
    <property type="match status" value="1"/>
</dbReference>
<keyword evidence="1" id="KW-0805">Transcription regulation</keyword>
<dbReference type="RefSeq" id="WP_109229276.1">
    <property type="nucleotide sequence ID" value="NZ_PYHR01000002.1"/>
</dbReference>
<evidence type="ECO:0000256" key="3">
    <source>
        <dbReference type="ARBA" id="ARBA00023163"/>
    </source>
</evidence>
<evidence type="ECO:0000256" key="2">
    <source>
        <dbReference type="ARBA" id="ARBA00023125"/>
    </source>
</evidence>
<reference evidence="7 8" key="1">
    <citation type="submission" date="2018-03" db="EMBL/GenBank/DDBJ databases">
        <title>Genome assembly of novel Miniimonas species PCH200.</title>
        <authorList>
            <person name="Thakur V."/>
            <person name="Kumar V."/>
            <person name="Singh D."/>
        </authorList>
    </citation>
    <scope>NUCLEOTIDE SEQUENCE [LARGE SCALE GENOMIC DNA]</scope>
    <source>
        <strain evidence="7 8">PCH200</strain>
    </source>
</reference>
<sequence length="204" mass="22063">MPPIGAEVAPQRRPGRRRDAAKDSAIVDAARELLVTRGFDAMTMDDVAECAGVGKATVYRRWSSKVHLAVDAMVARAPALTVESVPDTGSLRGDLMSLPRLISQAHDDATTDLLAPAREHPEITDMLHQRLVRDRVAVLRGLLERGRERGEVPEGRDLDLIASVGPAMVFYLKAFSDEPFSAASMERVIDGVLLPLAVGYPGEG</sequence>
<name>A0A2U1ZV99_9MICO</name>
<dbReference type="InterPro" id="IPR050109">
    <property type="entry name" value="HTH-type_TetR-like_transc_reg"/>
</dbReference>
<evidence type="ECO:0000256" key="1">
    <source>
        <dbReference type="ARBA" id="ARBA00023015"/>
    </source>
</evidence>
<keyword evidence="8" id="KW-1185">Reference proteome</keyword>
<evidence type="ECO:0000313" key="7">
    <source>
        <dbReference type="EMBL" id="PWD50894.1"/>
    </source>
</evidence>
<comment type="caution">
    <text evidence="7">The sequence shown here is derived from an EMBL/GenBank/DDBJ whole genome shotgun (WGS) entry which is preliminary data.</text>
</comment>
<accession>A0A2U1ZV99</accession>
<keyword evidence="2 4" id="KW-0238">DNA-binding</keyword>
<gene>
    <name evidence="7" type="ORF">C8046_09755</name>
</gene>
<dbReference type="PANTHER" id="PTHR30055">
    <property type="entry name" value="HTH-TYPE TRANSCRIPTIONAL REGULATOR RUTR"/>
    <property type="match status" value="1"/>
</dbReference>
<evidence type="ECO:0000256" key="4">
    <source>
        <dbReference type="PROSITE-ProRule" id="PRU00335"/>
    </source>
</evidence>
<dbReference type="InterPro" id="IPR009057">
    <property type="entry name" value="Homeodomain-like_sf"/>
</dbReference>
<dbReference type="PROSITE" id="PS01081">
    <property type="entry name" value="HTH_TETR_1"/>
    <property type="match status" value="1"/>
</dbReference>
<dbReference type="InterPro" id="IPR001647">
    <property type="entry name" value="HTH_TetR"/>
</dbReference>
<dbReference type="InterPro" id="IPR011075">
    <property type="entry name" value="TetR_C"/>
</dbReference>
<dbReference type="SUPFAM" id="SSF46689">
    <property type="entry name" value="Homeodomain-like"/>
    <property type="match status" value="1"/>
</dbReference>